<protein>
    <submittedName>
        <fullName evidence="1">Uncharacterized protein</fullName>
    </submittedName>
</protein>
<evidence type="ECO:0000313" key="2">
    <source>
        <dbReference type="Proteomes" id="UP000006138"/>
    </source>
</evidence>
<organism evidence="1 2">
    <name type="scientific">Amycolatopsis mediterranei (strain S699)</name>
    <name type="common">Nocardia mediterranei</name>
    <dbReference type="NCBI Taxonomy" id="713604"/>
    <lineage>
        <taxon>Bacteria</taxon>
        <taxon>Bacillati</taxon>
        <taxon>Actinomycetota</taxon>
        <taxon>Actinomycetes</taxon>
        <taxon>Pseudonocardiales</taxon>
        <taxon>Pseudonocardiaceae</taxon>
        <taxon>Amycolatopsis</taxon>
    </lineage>
</organism>
<accession>A0A9R0NTU1</accession>
<dbReference type="KEGG" id="amn:RAM_10155"/>
<sequence length="31" mass="3385">MYAPSLLDPAAESLKLSDAGLEKLLAPWLDR</sequence>
<reference evidence="1 2" key="1">
    <citation type="journal article" date="2011" name="J. Bacteriol.">
        <title>Whole genome sequence of the rifamycin B-producing strain Amycolatopsis mediterranei S699.</title>
        <authorList>
            <person name="Verma M."/>
            <person name="Kaur J."/>
            <person name="Kumar M."/>
            <person name="Kumari K."/>
            <person name="Saxena A."/>
            <person name="Anand S."/>
            <person name="Nigam A."/>
            <person name="Ravi V."/>
            <person name="Raghuvanshi S."/>
            <person name="Khurana P."/>
            <person name="Tyagi A.K."/>
            <person name="Khurana J.P."/>
            <person name="Lal R."/>
        </authorList>
    </citation>
    <scope>NUCLEOTIDE SEQUENCE [LARGE SCALE GENOMIC DNA]</scope>
    <source>
        <strain evidence="1 2">S699</strain>
    </source>
</reference>
<dbReference type="EMBL" id="CP002896">
    <property type="protein sequence ID" value="AEK40521.1"/>
    <property type="molecule type" value="Genomic_DNA"/>
</dbReference>
<dbReference type="AlphaFoldDB" id="A0A9R0NTU1"/>
<evidence type="ECO:0000313" key="1">
    <source>
        <dbReference type="EMBL" id="AEK40521.1"/>
    </source>
</evidence>
<dbReference type="Proteomes" id="UP000006138">
    <property type="component" value="Chromosome"/>
</dbReference>
<gene>
    <name evidence="1" type="ordered locus">RAM_10155</name>
</gene>
<proteinExistence type="predicted"/>
<name>A0A9R0NTU1_AMYMS</name>
<keyword evidence="2" id="KW-1185">Reference proteome</keyword>